<sequence>MLLIYFYIIYFVTNYKTFNIPTVYAKSETVPKNLLHNVLQGGISYSINNVVKYEPRRRIRKRLISNDFVEYMEPNEQDYYYDRAQDDTNNDIQYDRVNSFLNNLNLRRKFVSAKTADPDISDISYEKSESTSYPSTDMSDAVTFTDNMESSSTGIDIFNSSEILDISGEQNKVKNTKGKSNKTLPLHRGIVKHSLTEKSKGEITLQLEPGGPKTHYDIYKYKDYEDSNNLNQSPSPLIKVLLVTRLPEDLLEQKPSPYTVKTTASDSSTSSPFDVKIVKYKDYPNYEGRNGYGKPSNITHEYQQNTKVTQEYNPIVKVAVPEILKDEAMFVEQRLKDSMLLKTNTTEIEKYDILRPLPKVTDY</sequence>
<dbReference type="AlphaFoldDB" id="A0A8S0ZI66"/>
<comment type="caution">
    <text evidence="1">The sequence shown here is derived from an EMBL/GenBank/DDBJ whole genome shotgun (WGS) entry which is preliminary data.</text>
</comment>
<evidence type="ECO:0000313" key="2">
    <source>
        <dbReference type="Proteomes" id="UP000494256"/>
    </source>
</evidence>
<dbReference type="OrthoDB" id="6044770at2759"/>
<proteinExistence type="predicted"/>
<organism evidence="1 2">
    <name type="scientific">Arctia plantaginis</name>
    <name type="common">Wood tiger moth</name>
    <name type="synonym">Phalaena plantaginis</name>
    <dbReference type="NCBI Taxonomy" id="874455"/>
    <lineage>
        <taxon>Eukaryota</taxon>
        <taxon>Metazoa</taxon>
        <taxon>Ecdysozoa</taxon>
        <taxon>Arthropoda</taxon>
        <taxon>Hexapoda</taxon>
        <taxon>Insecta</taxon>
        <taxon>Pterygota</taxon>
        <taxon>Neoptera</taxon>
        <taxon>Endopterygota</taxon>
        <taxon>Lepidoptera</taxon>
        <taxon>Glossata</taxon>
        <taxon>Ditrysia</taxon>
        <taxon>Noctuoidea</taxon>
        <taxon>Erebidae</taxon>
        <taxon>Arctiinae</taxon>
        <taxon>Arctia</taxon>
    </lineage>
</organism>
<dbReference type="Proteomes" id="UP000494256">
    <property type="component" value="Unassembled WGS sequence"/>
</dbReference>
<gene>
    <name evidence="1" type="ORF">APLA_LOCUS5873</name>
</gene>
<reference evidence="1 2" key="1">
    <citation type="submission" date="2020-04" db="EMBL/GenBank/DDBJ databases">
        <authorList>
            <person name="Wallbank WR R."/>
            <person name="Pardo Diaz C."/>
            <person name="Kozak K."/>
            <person name="Martin S."/>
            <person name="Jiggins C."/>
            <person name="Moest M."/>
            <person name="Warren A I."/>
            <person name="Byers J.R.P. K."/>
            <person name="Montejo-Kovacevich G."/>
            <person name="Yen C E."/>
        </authorList>
    </citation>
    <scope>NUCLEOTIDE SEQUENCE [LARGE SCALE GENOMIC DNA]</scope>
</reference>
<evidence type="ECO:0000313" key="1">
    <source>
        <dbReference type="EMBL" id="CAB3232839.1"/>
    </source>
</evidence>
<protein>
    <submittedName>
        <fullName evidence="1">Uncharacterized protein</fullName>
    </submittedName>
</protein>
<name>A0A8S0ZI66_ARCPL</name>
<dbReference type="EMBL" id="CADEBD010000291">
    <property type="protein sequence ID" value="CAB3232839.1"/>
    <property type="molecule type" value="Genomic_DNA"/>
</dbReference>
<accession>A0A8S0ZI66</accession>